<organism evidence="2 3">
    <name type="scientific">Zymoseptoria tritici (strain CBS 115943 / IPO323)</name>
    <name type="common">Speckled leaf blotch fungus</name>
    <name type="synonym">Septoria tritici</name>
    <dbReference type="NCBI Taxonomy" id="336722"/>
    <lineage>
        <taxon>Eukaryota</taxon>
        <taxon>Fungi</taxon>
        <taxon>Dikarya</taxon>
        <taxon>Ascomycota</taxon>
        <taxon>Pezizomycotina</taxon>
        <taxon>Dothideomycetes</taxon>
        <taxon>Dothideomycetidae</taxon>
        <taxon>Mycosphaerellales</taxon>
        <taxon>Mycosphaerellaceae</taxon>
        <taxon>Zymoseptoria</taxon>
    </lineage>
</organism>
<gene>
    <name evidence="2" type="ORF">MYCGRDRAFT_97995</name>
</gene>
<sequence length="151" mass="16176">MQQAFKGLGHALCGILARTGQVLMRVVESAMASKNIHKIEAQGRRSARGGTSTEGEGDGEDECSTQDNDELQGYSQIEAQGCRSVRGGDREAPSRRRPQSAIVENANEEDEEVDVVIVSPGLENVMRAGLNHHIISVFGTGKSTLLNCQPA</sequence>
<evidence type="ECO:0000313" key="3">
    <source>
        <dbReference type="Proteomes" id="UP000008062"/>
    </source>
</evidence>
<dbReference type="EMBL" id="CM001215">
    <property type="protein sequence ID" value="EGP81886.1"/>
    <property type="molecule type" value="Genomic_DNA"/>
</dbReference>
<protein>
    <submittedName>
        <fullName evidence="2">Uncharacterized protein</fullName>
    </submittedName>
</protein>
<dbReference type="AlphaFoldDB" id="F9XS05"/>
<feature type="compositionally biased region" description="Acidic residues" evidence="1">
    <location>
        <begin position="55"/>
        <end position="70"/>
    </location>
</feature>
<dbReference type="HOGENOM" id="CLU_1732930_0_0_1"/>
<name>F9XS05_ZYMTI</name>
<dbReference type="Proteomes" id="UP000008062">
    <property type="component" value="Chromosome 20"/>
</dbReference>
<accession>F9XS05</accession>
<dbReference type="KEGG" id="ztr:MYCGRDRAFT_97995"/>
<keyword evidence="3" id="KW-1185">Reference proteome</keyword>
<evidence type="ECO:0000256" key="1">
    <source>
        <dbReference type="SAM" id="MobiDB-lite"/>
    </source>
</evidence>
<proteinExistence type="predicted"/>
<dbReference type="RefSeq" id="XP_003846910.1">
    <property type="nucleotide sequence ID" value="XM_003846862.1"/>
</dbReference>
<dbReference type="InParanoid" id="F9XS05"/>
<reference evidence="2 3" key="1">
    <citation type="journal article" date="2011" name="PLoS Genet.">
        <title>Finished genome of the fungal wheat pathogen Mycosphaerella graminicola reveals dispensome structure, chromosome plasticity, and stealth pathogenesis.</title>
        <authorList>
            <person name="Goodwin S.B."/>
            <person name="Ben M'barek S."/>
            <person name="Dhillon B."/>
            <person name="Wittenberg A.H.J."/>
            <person name="Crane C.F."/>
            <person name="Hane J.K."/>
            <person name="Foster A.J."/>
            <person name="Van der Lee T.A.J."/>
            <person name="Grimwood J."/>
            <person name="Aerts A."/>
            <person name="Antoniw J."/>
            <person name="Bailey A."/>
            <person name="Bluhm B."/>
            <person name="Bowler J."/>
            <person name="Bristow J."/>
            <person name="van der Burgt A."/>
            <person name="Canto-Canche B."/>
            <person name="Churchill A.C.L."/>
            <person name="Conde-Ferraez L."/>
            <person name="Cools H.J."/>
            <person name="Coutinho P.M."/>
            <person name="Csukai M."/>
            <person name="Dehal P."/>
            <person name="De Wit P."/>
            <person name="Donzelli B."/>
            <person name="van de Geest H.C."/>
            <person name="van Ham R.C.H.J."/>
            <person name="Hammond-Kosack K.E."/>
            <person name="Henrissat B."/>
            <person name="Kilian A."/>
            <person name="Kobayashi A.K."/>
            <person name="Koopmann E."/>
            <person name="Kourmpetis Y."/>
            <person name="Kuzniar A."/>
            <person name="Lindquist E."/>
            <person name="Lombard V."/>
            <person name="Maliepaard C."/>
            <person name="Martins N."/>
            <person name="Mehrabi R."/>
            <person name="Nap J.P.H."/>
            <person name="Ponomarenko A."/>
            <person name="Rudd J.J."/>
            <person name="Salamov A."/>
            <person name="Schmutz J."/>
            <person name="Schouten H.J."/>
            <person name="Shapiro H."/>
            <person name="Stergiopoulos I."/>
            <person name="Torriani S.F.F."/>
            <person name="Tu H."/>
            <person name="de Vries R.P."/>
            <person name="Waalwijk C."/>
            <person name="Ware S.B."/>
            <person name="Wiebenga A."/>
            <person name="Zwiers L.-H."/>
            <person name="Oliver R.P."/>
            <person name="Grigoriev I.V."/>
            <person name="Kema G.H.J."/>
        </authorList>
    </citation>
    <scope>NUCLEOTIDE SEQUENCE [LARGE SCALE GENOMIC DNA]</scope>
    <source>
        <strain evidence="3">CBS 115943 / IPO323</strain>
    </source>
</reference>
<dbReference type="GeneID" id="13399192"/>
<evidence type="ECO:0000313" key="2">
    <source>
        <dbReference type="EMBL" id="EGP81886.1"/>
    </source>
</evidence>
<feature type="region of interest" description="Disordered" evidence="1">
    <location>
        <begin position="38"/>
        <end position="110"/>
    </location>
</feature>